<keyword evidence="1" id="KW-0812">Transmembrane</keyword>
<evidence type="ECO:0008006" key="3">
    <source>
        <dbReference type="Google" id="ProtNLM"/>
    </source>
</evidence>
<name>A0A6C0EZN8_9ZZZZ</name>
<feature type="transmembrane region" description="Helical" evidence="1">
    <location>
        <begin position="46"/>
        <end position="68"/>
    </location>
</feature>
<sequence>MAFPRNVKELCTPAYLYFVVSMIGLIMAVIQNIGNTRTYNLGSLTTRVSSTTLVFIVKLMYVLFWTWILNLICKDGHTGIAWFLVLVPFVLLFIIMALVMADSRFEGMVSKAIKKTK</sequence>
<accession>A0A6C0EZN8</accession>
<dbReference type="AlphaFoldDB" id="A0A6C0EZN8"/>
<evidence type="ECO:0000313" key="2">
    <source>
        <dbReference type="EMBL" id="QHT32645.1"/>
    </source>
</evidence>
<dbReference type="EMBL" id="MN738946">
    <property type="protein sequence ID" value="QHT32645.1"/>
    <property type="molecule type" value="Genomic_DNA"/>
</dbReference>
<keyword evidence="1" id="KW-0472">Membrane</keyword>
<feature type="transmembrane region" description="Helical" evidence="1">
    <location>
        <begin position="80"/>
        <end position="101"/>
    </location>
</feature>
<evidence type="ECO:0000256" key="1">
    <source>
        <dbReference type="SAM" id="Phobius"/>
    </source>
</evidence>
<organism evidence="2">
    <name type="scientific">viral metagenome</name>
    <dbReference type="NCBI Taxonomy" id="1070528"/>
    <lineage>
        <taxon>unclassified sequences</taxon>
        <taxon>metagenomes</taxon>
        <taxon>organismal metagenomes</taxon>
    </lineage>
</organism>
<reference evidence="2" key="1">
    <citation type="journal article" date="2020" name="Nature">
        <title>Giant virus diversity and host interactions through global metagenomics.</title>
        <authorList>
            <person name="Schulz F."/>
            <person name="Roux S."/>
            <person name="Paez-Espino D."/>
            <person name="Jungbluth S."/>
            <person name="Walsh D.A."/>
            <person name="Denef V.J."/>
            <person name="McMahon K.D."/>
            <person name="Konstantinidis K.T."/>
            <person name="Eloe-Fadrosh E.A."/>
            <person name="Kyrpides N.C."/>
            <person name="Woyke T."/>
        </authorList>
    </citation>
    <scope>NUCLEOTIDE SEQUENCE</scope>
    <source>
        <strain evidence="2">GVMAG-M-3300009161-30</strain>
    </source>
</reference>
<proteinExistence type="predicted"/>
<feature type="transmembrane region" description="Helical" evidence="1">
    <location>
        <begin position="14"/>
        <end position="34"/>
    </location>
</feature>
<keyword evidence="1" id="KW-1133">Transmembrane helix</keyword>
<protein>
    <recommendedName>
        <fullName evidence="3">Transmembrane protein</fullName>
    </recommendedName>
</protein>